<dbReference type="Pfam" id="PF01724">
    <property type="entry name" value="DUF29"/>
    <property type="match status" value="1"/>
</dbReference>
<dbReference type="KEGG" id="ati:AL072_00260"/>
<evidence type="ECO:0000313" key="2">
    <source>
        <dbReference type="Proteomes" id="UP000069935"/>
    </source>
</evidence>
<keyword evidence="2" id="KW-1185">Reference proteome</keyword>
<evidence type="ECO:0000313" key="1">
    <source>
        <dbReference type="EMBL" id="ALG69618.1"/>
    </source>
</evidence>
<dbReference type="RefSeq" id="WP_045581999.1">
    <property type="nucleotide sequence ID" value="NZ_CP012401.1"/>
</dbReference>
<dbReference type="InterPro" id="IPR002636">
    <property type="entry name" value="DUF29"/>
</dbReference>
<dbReference type="Proteomes" id="UP000069935">
    <property type="component" value="Chromosome 1"/>
</dbReference>
<sequence length="156" mass="18034">MDGRTGYDTDFHAWTREQAQLLRDAAQARPGSPIDWDHIAGELDIMGRQVKDRIRSHLAAVIEALLKLEYSPDPRPRRRWWVAATKARRHLEEMLEENPSLERFPAEILEKAWLDGDSDACLDDSIDIDALPKECPYALEDLRDPDWWPPNRHGLA</sequence>
<dbReference type="EMBL" id="CP012401">
    <property type="protein sequence ID" value="ALG69618.1"/>
    <property type="molecule type" value="Genomic_DNA"/>
</dbReference>
<reference evidence="2" key="1">
    <citation type="submission" date="2015-08" db="EMBL/GenBank/DDBJ databases">
        <title>Complete Genome Sequence of Azospirillum thiophilum BV-S.</title>
        <authorList>
            <person name="Fomenkov A."/>
            <person name="Vincze T."/>
            <person name="Grabovich M."/>
            <person name="Dubinina G."/>
            <person name="Orlova M."/>
            <person name="Belousova E."/>
            <person name="Roberts R.J."/>
        </authorList>
    </citation>
    <scope>NUCLEOTIDE SEQUENCE [LARGE SCALE GENOMIC DNA]</scope>
    <source>
        <strain evidence="2">BV-S</strain>
    </source>
</reference>
<dbReference type="Gene3D" id="1.20.1220.20">
    <property type="entry name" value="Uncharcterised protein PF01724"/>
    <property type="match status" value="1"/>
</dbReference>
<protein>
    <recommendedName>
        <fullName evidence="3">DUF29 domain-containing protein</fullName>
    </recommendedName>
</protein>
<organism evidence="1 2">
    <name type="scientific">Azospirillum thiophilum</name>
    <dbReference type="NCBI Taxonomy" id="528244"/>
    <lineage>
        <taxon>Bacteria</taxon>
        <taxon>Pseudomonadati</taxon>
        <taxon>Pseudomonadota</taxon>
        <taxon>Alphaproteobacteria</taxon>
        <taxon>Rhodospirillales</taxon>
        <taxon>Azospirillaceae</taxon>
        <taxon>Azospirillum</taxon>
    </lineage>
</organism>
<accession>A0AAC8VUN3</accession>
<dbReference type="PANTHER" id="PTHR34235">
    <property type="entry name" value="SLR1203 PROTEIN-RELATED"/>
    <property type="match status" value="1"/>
</dbReference>
<reference evidence="1 2" key="2">
    <citation type="journal article" date="2016" name="Genome Announc.">
        <title>Complete Genome Sequence of a Strain of Azospirillum thiophilum Isolated from a Sulfide Spring.</title>
        <authorList>
            <person name="Fomenkov A."/>
            <person name="Vincze T."/>
            <person name="Grabovich M."/>
            <person name="Anton B.P."/>
            <person name="Dubinina G."/>
            <person name="Orlova M."/>
            <person name="Belousova E."/>
            <person name="Roberts R.J."/>
        </authorList>
    </citation>
    <scope>NUCLEOTIDE SEQUENCE [LARGE SCALE GENOMIC DNA]</scope>
    <source>
        <strain evidence="1 2">BV-S</strain>
    </source>
</reference>
<proteinExistence type="predicted"/>
<dbReference type="AlphaFoldDB" id="A0AAC8VUN3"/>
<gene>
    <name evidence="1" type="ORF">AL072_00260</name>
</gene>
<name>A0AAC8VUN3_9PROT</name>
<evidence type="ECO:0008006" key="3">
    <source>
        <dbReference type="Google" id="ProtNLM"/>
    </source>
</evidence>